<dbReference type="GO" id="GO:0045547">
    <property type="term" value="F:ditrans,polycis-polyprenyl diphosphate synthase [(2E,6E)-farnesyl diphosphate specific] activity"/>
    <property type="evidence" value="ECO:0007669"/>
    <property type="project" value="TreeGrafter"/>
</dbReference>
<gene>
    <name evidence="3" type="ORF">SAMN05444339_101427</name>
</gene>
<dbReference type="NCBIfam" id="TIGR00055">
    <property type="entry name" value="uppS"/>
    <property type="match status" value="1"/>
</dbReference>
<feature type="active site" evidence="2">
    <location>
        <position position="23"/>
    </location>
</feature>
<sequence>MPKDDIKLSDAAKGPNHVAVIMDGNGRWAQQRGRPRLFGHHAGARRVREIVRACPDEGVKYLTIFAFSTENWKRTQTEVSGLMALFRRYIMREAKALFDEGVRVRFIGDRIKLDDKLVRLMDNLELFTAGNDKVHLTIALNYGGRDEVTRAAQRLAFEVEQGRLSYKDVDAEILSKFLDTRFLPDPDLVIRTSGEARISNFLLWQSAYAEYEFIDTLWPDFSKEVFAQVLSGYGKRERRFGAVLA</sequence>
<keyword evidence="1 2" id="KW-0808">Transferase</keyword>
<evidence type="ECO:0000256" key="1">
    <source>
        <dbReference type="ARBA" id="ARBA00022679"/>
    </source>
</evidence>
<dbReference type="GO" id="GO:0000287">
    <property type="term" value="F:magnesium ion binding"/>
    <property type="evidence" value="ECO:0007669"/>
    <property type="project" value="UniProtKB-UniRule"/>
</dbReference>
<dbReference type="InterPro" id="IPR036424">
    <property type="entry name" value="UPP_synth-like_sf"/>
</dbReference>
<reference evidence="4" key="1">
    <citation type="submission" date="2016-11" db="EMBL/GenBank/DDBJ databases">
        <authorList>
            <person name="Varghese N."/>
            <person name="Submissions S."/>
        </authorList>
    </citation>
    <scope>NUCLEOTIDE SEQUENCE [LARGE SCALE GENOMIC DNA]</scope>
    <source>
        <strain evidence="4">DSM 29326</strain>
    </source>
</reference>
<dbReference type="PROSITE" id="PS01066">
    <property type="entry name" value="UPP_SYNTHASE"/>
    <property type="match status" value="1"/>
</dbReference>
<accession>A0A1M4TNN4</accession>
<comment type="cofactor">
    <cofactor evidence="2">
        <name>Mg(2+)</name>
        <dbReference type="ChEBI" id="CHEBI:18420"/>
    </cofactor>
    <text evidence="2">Binds 2 magnesium ions per subunit.</text>
</comment>
<feature type="binding site" evidence="2">
    <location>
        <position position="40"/>
    </location>
    <ligand>
        <name>substrate</name>
    </ligand>
</feature>
<protein>
    <recommendedName>
        <fullName evidence="2">Isoprenyl transferase</fullName>
        <ecNumber evidence="2">2.5.1.-</ecNumber>
    </recommendedName>
</protein>
<evidence type="ECO:0000256" key="2">
    <source>
        <dbReference type="HAMAP-Rule" id="MF_01139"/>
    </source>
</evidence>
<proteinExistence type="inferred from homology"/>
<dbReference type="InterPro" id="IPR001441">
    <property type="entry name" value="UPP_synth-like"/>
</dbReference>
<keyword evidence="4" id="KW-1185">Reference proteome</keyword>
<dbReference type="Proteomes" id="UP000183987">
    <property type="component" value="Unassembled WGS sequence"/>
</dbReference>
<dbReference type="EMBL" id="FQUE01000001">
    <property type="protein sequence ID" value="SHE46005.1"/>
    <property type="molecule type" value="Genomic_DNA"/>
</dbReference>
<dbReference type="Gene3D" id="3.40.1180.10">
    <property type="entry name" value="Decaprenyl diphosphate synthase-like"/>
    <property type="match status" value="1"/>
</dbReference>
<dbReference type="PANTHER" id="PTHR10291">
    <property type="entry name" value="DEHYDRODOLICHYL DIPHOSPHATE SYNTHASE FAMILY MEMBER"/>
    <property type="match status" value="1"/>
</dbReference>
<dbReference type="HAMAP" id="MF_01139">
    <property type="entry name" value="ISPT"/>
    <property type="match status" value="1"/>
</dbReference>
<comment type="function">
    <text evidence="2">Catalyzes the condensation of isopentenyl diphosphate (IPP) with allylic pyrophosphates generating different type of terpenoids.</text>
</comment>
<feature type="binding site" evidence="2">
    <location>
        <position position="23"/>
    </location>
    <ligand>
        <name>Mg(2+)</name>
        <dbReference type="ChEBI" id="CHEBI:18420"/>
    </ligand>
</feature>
<evidence type="ECO:0000313" key="4">
    <source>
        <dbReference type="Proteomes" id="UP000183987"/>
    </source>
</evidence>
<dbReference type="FunFam" id="3.40.1180.10:FF:000001">
    <property type="entry name" value="(2E,6E)-farnesyl-diphosphate-specific ditrans,polycis-undecaprenyl-diphosphate synthase"/>
    <property type="match status" value="1"/>
</dbReference>
<feature type="binding site" evidence="2">
    <location>
        <position position="36"/>
    </location>
    <ligand>
        <name>substrate</name>
    </ligand>
</feature>
<dbReference type="STRING" id="366533.SAMN05444339_101427"/>
<dbReference type="RefSeq" id="WP_072855530.1">
    <property type="nucleotide sequence ID" value="NZ_FQUE01000001.1"/>
</dbReference>
<dbReference type="InterPro" id="IPR018520">
    <property type="entry name" value="UPP_synth-like_CS"/>
</dbReference>
<dbReference type="OrthoDB" id="4191603at2"/>
<comment type="similarity">
    <text evidence="2">Belongs to the UPP synthase family.</text>
</comment>
<feature type="active site" description="Proton acceptor" evidence="2">
    <location>
        <position position="71"/>
    </location>
</feature>
<feature type="binding site" evidence="2">
    <location>
        <begin position="24"/>
        <end position="27"/>
    </location>
    <ligand>
        <name>substrate</name>
    </ligand>
</feature>
<dbReference type="EC" id="2.5.1.-" evidence="2"/>
<dbReference type="CDD" id="cd00475">
    <property type="entry name" value="Cis_IPPS"/>
    <property type="match status" value="1"/>
</dbReference>
<dbReference type="PANTHER" id="PTHR10291:SF0">
    <property type="entry name" value="DEHYDRODOLICHYL DIPHOSPHATE SYNTHASE 2"/>
    <property type="match status" value="1"/>
</dbReference>
<feature type="binding site" evidence="2">
    <location>
        <begin position="197"/>
        <end position="199"/>
    </location>
    <ligand>
        <name>substrate</name>
    </ligand>
</feature>
<feature type="binding site" evidence="2">
    <location>
        <position position="210"/>
    </location>
    <ligand>
        <name>Mg(2+)</name>
        <dbReference type="ChEBI" id="CHEBI:18420"/>
    </ligand>
</feature>
<name>A0A1M4TNN4_LOKAT</name>
<feature type="binding site" evidence="2">
    <location>
        <begin position="68"/>
        <end position="70"/>
    </location>
    <ligand>
        <name>substrate</name>
    </ligand>
</feature>
<feature type="binding site" evidence="2">
    <location>
        <position position="72"/>
    </location>
    <ligand>
        <name>substrate</name>
    </ligand>
</feature>
<dbReference type="GO" id="GO:0016094">
    <property type="term" value="P:polyprenol biosynthetic process"/>
    <property type="evidence" value="ECO:0007669"/>
    <property type="project" value="TreeGrafter"/>
</dbReference>
<keyword evidence="2" id="KW-0479">Metal-binding</keyword>
<feature type="binding site" evidence="2">
    <location>
        <position position="191"/>
    </location>
    <ligand>
        <name>substrate</name>
    </ligand>
</feature>
<dbReference type="SUPFAM" id="SSF64005">
    <property type="entry name" value="Undecaprenyl diphosphate synthase"/>
    <property type="match status" value="1"/>
</dbReference>
<organism evidence="3 4">
    <name type="scientific">Loktanella atrilutea</name>
    <dbReference type="NCBI Taxonomy" id="366533"/>
    <lineage>
        <taxon>Bacteria</taxon>
        <taxon>Pseudomonadati</taxon>
        <taxon>Pseudomonadota</taxon>
        <taxon>Alphaproteobacteria</taxon>
        <taxon>Rhodobacterales</taxon>
        <taxon>Roseobacteraceae</taxon>
        <taxon>Loktanella</taxon>
    </lineage>
</organism>
<feature type="binding site" evidence="2">
    <location>
        <position position="28"/>
    </location>
    <ligand>
        <name>substrate</name>
    </ligand>
</feature>
<dbReference type="Pfam" id="PF01255">
    <property type="entry name" value="Prenyltransf"/>
    <property type="match status" value="1"/>
</dbReference>
<evidence type="ECO:0000313" key="3">
    <source>
        <dbReference type="EMBL" id="SHE46005.1"/>
    </source>
</evidence>
<keyword evidence="2" id="KW-0460">Magnesium</keyword>
<dbReference type="AlphaFoldDB" id="A0A1M4TNN4"/>
<feature type="binding site" evidence="2">
    <location>
        <position position="74"/>
    </location>
    <ligand>
        <name>substrate</name>
    </ligand>
</feature>
<comment type="subunit">
    <text evidence="2">Homodimer.</text>
</comment>